<protein>
    <submittedName>
        <fullName evidence="2">Uncharacterized protein</fullName>
    </submittedName>
</protein>
<dbReference type="Proteomes" id="UP000075886">
    <property type="component" value="Unassembled WGS sequence"/>
</dbReference>
<feature type="region of interest" description="Disordered" evidence="1">
    <location>
        <begin position="1"/>
        <end position="66"/>
    </location>
</feature>
<feature type="compositionally biased region" description="Low complexity" evidence="1">
    <location>
        <begin position="49"/>
        <end position="60"/>
    </location>
</feature>
<reference evidence="2" key="2">
    <citation type="submission" date="2020-05" db="UniProtKB">
        <authorList>
            <consortium name="EnsemblMetazoa"/>
        </authorList>
    </citation>
    <scope>IDENTIFICATION</scope>
    <source>
        <strain evidence="2">FAR1</strain>
    </source>
</reference>
<reference evidence="3" key="1">
    <citation type="submission" date="2014-01" db="EMBL/GenBank/DDBJ databases">
        <title>The Genome Sequence of Anopheles farauti FAR1 (V2).</title>
        <authorList>
            <consortium name="The Broad Institute Genomics Platform"/>
            <person name="Neafsey D.E."/>
            <person name="Besansky N."/>
            <person name="Howell P."/>
            <person name="Walton C."/>
            <person name="Young S.K."/>
            <person name="Zeng Q."/>
            <person name="Gargeya S."/>
            <person name="Fitzgerald M."/>
            <person name="Haas B."/>
            <person name="Abouelleil A."/>
            <person name="Allen A.W."/>
            <person name="Alvarado L."/>
            <person name="Arachchi H.M."/>
            <person name="Berlin A.M."/>
            <person name="Chapman S.B."/>
            <person name="Gainer-Dewar J."/>
            <person name="Goldberg J."/>
            <person name="Griggs A."/>
            <person name="Gujja S."/>
            <person name="Hansen M."/>
            <person name="Howarth C."/>
            <person name="Imamovic A."/>
            <person name="Ireland A."/>
            <person name="Larimer J."/>
            <person name="McCowan C."/>
            <person name="Murphy C."/>
            <person name="Pearson M."/>
            <person name="Poon T.W."/>
            <person name="Priest M."/>
            <person name="Roberts A."/>
            <person name="Saif S."/>
            <person name="Shea T."/>
            <person name="Sisk P."/>
            <person name="Sykes S."/>
            <person name="Wortman J."/>
            <person name="Nusbaum C."/>
            <person name="Birren B."/>
        </authorList>
    </citation>
    <scope>NUCLEOTIDE SEQUENCE [LARGE SCALE GENOMIC DNA]</scope>
    <source>
        <strain evidence="3">FAR1</strain>
    </source>
</reference>
<name>A0A182QKN2_9DIPT</name>
<dbReference type="EMBL" id="AXCN02000449">
    <property type="status" value="NOT_ANNOTATED_CDS"/>
    <property type="molecule type" value="Genomic_DNA"/>
</dbReference>
<evidence type="ECO:0000256" key="1">
    <source>
        <dbReference type="SAM" id="MobiDB-lite"/>
    </source>
</evidence>
<proteinExistence type="predicted"/>
<evidence type="ECO:0000313" key="2">
    <source>
        <dbReference type="EnsemblMetazoa" id="AFAF012151-PA"/>
    </source>
</evidence>
<accession>A0A182QKN2</accession>
<feature type="compositionally biased region" description="Polar residues" evidence="1">
    <location>
        <begin position="1"/>
        <end position="12"/>
    </location>
</feature>
<dbReference type="EnsemblMetazoa" id="AFAF012151-RA">
    <property type="protein sequence ID" value="AFAF012151-PA"/>
    <property type="gene ID" value="AFAF012151"/>
</dbReference>
<sequence length="122" mass="13236">MTIQSAVVQRQTGSGSGSGGTVHHAPFTHRPHDQRPIRQPHPDRHLRHAPASMAPALAPSHSDRVTKMPTLDVPAKLTLLIMLLIAVIDHSEAHFGCLLTKRNRTVNPMAAPGNGVGNRYRP</sequence>
<keyword evidence="3" id="KW-1185">Reference proteome</keyword>
<feature type="compositionally biased region" description="Basic and acidic residues" evidence="1">
    <location>
        <begin position="30"/>
        <end position="43"/>
    </location>
</feature>
<organism evidence="2 3">
    <name type="scientific">Anopheles farauti</name>
    <dbReference type="NCBI Taxonomy" id="69004"/>
    <lineage>
        <taxon>Eukaryota</taxon>
        <taxon>Metazoa</taxon>
        <taxon>Ecdysozoa</taxon>
        <taxon>Arthropoda</taxon>
        <taxon>Hexapoda</taxon>
        <taxon>Insecta</taxon>
        <taxon>Pterygota</taxon>
        <taxon>Neoptera</taxon>
        <taxon>Endopterygota</taxon>
        <taxon>Diptera</taxon>
        <taxon>Nematocera</taxon>
        <taxon>Culicoidea</taxon>
        <taxon>Culicidae</taxon>
        <taxon>Anophelinae</taxon>
        <taxon>Anopheles</taxon>
    </lineage>
</organism>
<dbReference type="VEuPathDB" id="VectorBase:AFAF012151"/>
<evidence type="ECO:0000313" key="3">
    <source>
        <dbReference type="Proteomes" id="UP000075886"/>
    </source>
</evidence>
<dbReference type="AlphaFoldDB" id="A0A182QKN2"/>